<evidence type="ECO:0000256" key="2">
    <source>
        <dbReference type="ARBA" id="ARBA00004555"/>
    </source>
</evidence>
<reference evidence="12" key="2">
    <citation type="submission" date="2025-09" db="UniProtKB">
        <authorList>
            <consortium name="Ensembl"/>
        </authorList>
    </citation>
    <scope>IDENTIFICATION</scope>
</reference>
<feature type="coiled-coil region" evidence="9">
    <location>
        <begin position="217"/>
        <end position="279"/>
    </location>
</feature>
<feature type="coiled-coil region" evidence="9">
    <location>
        <begin position="312"/>
        <end position="381"/>
    </location>
</feature>
<protein>
    <recommendedName>
        <fullName evidence="3">CDK5 regulatory subunit-associated protein 2</fullName>
    </recommendedName>
</protein>
<dbReference type="GO" id="GO:0000242">
    <property type="term" value="C:pericentriolar material"/>
    <property type="evidence" value="ECO:0007669"/>
    <property type="project" value="TreeGrafter"/>
</dbReference>
<keyword evidence="5" id="KW-0597">Phosphoprotein</keyword>
<proteinExistence type="predicted"/>
<dbReference type="Ensembl" id="ENSVKKT00000027084.1">
    <property type="protein sequence ID" value="ENSVKKP00000026438.1"/>
    <property type="gene ID" value="ENSVKKG00000017249.1"/>
</dbReference>
<dbReference type="OMA" id="IMEDYSQ"/>
<keyword evidence="8" id="KW-0206">Cytoskeleton</keyword>
<dbReference type="GO" id="GO:0001578">
    <property type="term" value="P:microtubule bundle formation"/>
    <property type="evidence" value="ECO:0007669"/>
    <property type="project" value="TreeGrafter"/>
</dbReference>
<dbReference type="GO" id="GO:0046600">
    <property type="term" value="P:negative regulation of centriole replication"/>
    <property type="evidence" value="ECO:0007669"/>
    <property type="project" value="TreeGrafter"/>
</dbReference>
<dbReference type="InterPro" id="IPR056273">
    <property type="entry name" value="CDK5RAP2_MYOME_CC"/>
</dbReference>
<dbReference type="PANTHER" id="PTHR46930:SF1">
    <property type="entry name" value="CDK5 REGULATORY SUBUNIT-ASSOCIATED PROTEIN 2"/>
    <property type="match status" value="1"/>
</dbReference>
<feature type="coiled-coil region" evidence="9">
    <location>
        <begin position="143"/>
        <end position="173"/>
    </location>
</feature>
<dbReference type="PANTHER" id="PTHR46930">
    <property type="entry name" value="CDK5 REGULATORY SUBUNIT-ASSOCIATED PROTEIN 2"/>
    <property type="match status" value="1"/>
</dbReference>
<dbReference type="GO" id="GO:0005794">
    <property type="term" value="C:Golgi apparatus"/>
    <property type="evidence" value="ECO:0007669"/>
    <property type="project" value="UniProtKB-SubCell"/>
</dbReference>
<keyword evidence="7" id="KW-0333">Golgi apparatus</keyword>
<evidence type="ECO:0000256" key="3">
    <source>
        <dbReference type="ARBA" id="ARBA00020479"/>
    </source>
</evidence>
<dbReference type="Proteomes" id="UP000694545">
    <property type="component" value="Unplaced"/>
</dbReference>
<feature type="coiled-coil region" evidence="9">
    <location>
        <begin position="45"/>
        <end position="118"/>
    </location>
</feature>
<evidence type="ECO:0000256" key="6">
    <source>
        <dbReference type="ARBA" id="ARBA00022860"/>
    </source>
</evidence>
<evidence type="ECO:0000313" key="12">
    <source>
        <dbReference type="Ensembl" id="ENSVKKP00000026438.1"/>
    </source>
</evidence>
<dbReference type="InterPro" id="IPR042791">
    <property type="entry name" value="CDK5RAP2"/>
</dbReference>
<evidence type="ECO:0000256" key="7">
    <source>
        <dbReference type="ARBA" id="ARBA00023034"/>
    </source>
</evidence>
<dbReference type="GO" id="GO:0005516">
    <property type="term" value="F:calmodulin binding"/>
    <property type="evidence" value="ECO:0007669"/>
    <property type="project" value="UniProtKB-KW"/>
</dbReference>
<keyword evidence="6" id="KW-0112">Calmodulin-binding</keyword>
<evidence type="ECO:0000256" key="1">
    <source>
        <dbReference type="ARBA" id="ARBA00004245"/>
    </source>
</evidence>
<evidence type="ECO:0000256" key="5">
    <source>
        <dbReference type="ARBA" id="ARBA00022553"/>
    </source>
</evidence>
<feature type="domain" description="Centrosomin N-terminal motif 1" evidence="10">
    <location>
        <begin position="14"/>
        <end position="81"/>
    </location>
</feature>
<evidence type="ECO:0000259" key="11">
    <source>
        <dbReference type="Pfam" id="PF23246"/>
    </source>
</evidence>
<name>A0A8D2LRB3_VARKO</name>
<accession>A0A8D2LRB3</accession>
<evidence type="ECO:0000256" key="9">
    <source>
        <dbReference type="SAM" id="Coils"/>
    </source>
</evidence>
<dbReference type="InterPro" id="IPR012943">
    <property type="entry name" value="Cnn_1N"/>
</dbReference>
<dbReference type="Pfam" id="PF07989">
    <property type="entry name" value="Cnn_1N"/>
    <property type="match status" value="1"/>
</dbReference>
<feature type="domain" description="CDK5 regulatory subunit-associated protein 2/Myomegalin coiled coil" evidence="11">
    <location>
        <begin position="445"/>
        <end position="509"/>
    </location>
</feature>
<sequence length="614" mass="71043">DNVSGRVLLSLPPQQITELRKENFNLKLRIYFLEEHMQQKFDGPNEDICRVNIELKVELESLKRELQERERLLVKASKAVESLAQGGDAEVQALKEEMQKKAQQVECLASRMKILEEASSALLSSCLRCASRSAHRLMGGVRIEQLNLSLTSKEAVIQRLEEAASQRRSVEETLVAEKIQEHTAALMREKEKELEVCGGASADVWHIHPLSIPLSNIQSLQEELHQQQLEFSVEKRNALKRDKTIQGLTLALKTKEKENEELSSEIEGLNASLIKCREAVHTAQMQKFRGVEDSQALLREKESILADLHSENLNKDTENLRLQKKIKSAEQELHDLRLEREKLMKELEEAQLQNNRSDKTINDLRNQLEKTHDGMAEKEKATEHHYGLLLSESNQKLQSQELVITRLMDNVAQKDELLQVAIFLGMLLRDNQYAYFFFLFKKKRESEYRDLIEALKQQHNMFSALIKSLKDADGLQEELNHIFLLRKQLEDDILANWNLRKVLEDQIKANRREEESVSSWSDQTSYMSICLREQNCVDVQIDHLSHEELKKKVSLPLVKELHVANQELSKKLFEFSALDPLAKERWKALESSEVRLGSLCVRKLVRHRTVIFLM</sequence>
<dbReference type="GO" id="GO:0008017">
    <property type="term" value="F:microtubule binding"/>
    <property type="evidence" value="ECO:0007669"/>
    <property type="project" value="TreeGrafter"/>
</dbReference>
<dbReference type="GO" id="GO:0090266">
    <property type="term" value="P:regulation of mitotic cell cycle spindle assembly checkpoint"/>
    <property type="evidence" value="ECO:0007669"/>
    <property type="project" value="TreeGrafter"/>
</dbReference>
<dbReference type="GO" id="GO:0007059">
    <property type="term" value="P:chromosome segregation"/>
    <property type="evidence" value="ECO:0007669"/>
    <property type="project" value="TreeGrafter"/>
</dbReference>
<organism evidence="12 13">
    <name type="scientific">Varanus komodoensis</name>
    <name type="common">Komodo dragon</name>
    <dbReference type="NCBI Taxonomy" id="61221"/>
    <lineage>
        <taxon>Eukaryota</taxon>
        <taxon>Metazoa</taxon>
        <taxon>Chordata</taxon>
        <taxon>Craniata</taxon>
        <taxon>Vertebrata</taxon>
        <taxon>Euteleostomi</taxon>
        <taxon>Lepidosauria</taxon>
        <taxon>Squamata</taxon>
        <taxon>Bifurcata</taxon>
        <taxon>Unidentata</taxon>
        <taxon>Episquamata</taxon>
        <taxon>Toxicofera</taxon>
        <taxon>Anguimorpha</taxon>
        <taxon>Paleoanguimorpha</taxon>
        <taxon>Varanoidea</taxon>
        <taxon>Varanidae</taxon>
        <taxon>Varanus</taxon>
    </lineage>
</organism>
<evidence type="ECO:0000256" key="4">
    <source>
        <dbReference type="ARBA" id="ARBA00022490"/>
    </source>
</evidence>
<dbReference type="GO" id="GO:0043015">
    <property type="term" value="F:gamma-tubulin binding"/>
    <property type="evidence" value="ECO:0007669"/>
    <property type="project" value="TreeGrafter"/>
</dbReference>
<dbReference type="GO" id="GO:0000132">
    <property type="term" value="P:establishment of mitotic spindle orientation"/>
    <property type="evidence" value="ECO:0007669"/>
    <property type="project" value="TreeGrafter"/>
</dbReference>
<keyword evidence="13" id="KW-1185">Reference proteome</keyword>
<dbReference type="GO" id="GO:0097431">
    <property type="term" value="C:mitotic spindle pole"/>
    <property type="evidence" value="ECO:0007669"/>
    <property type="project" value="TreeGrafter"/>
</dbReference>
<dbReference type="AlphaFoldDB" id="A0A8D2LRB3"/>
<evidence type="ECO:0000259" key="10">
    <source>
        <dbReference type="Pfam" id="PF07989"/>
    </source>
</evidence>
<dbReference type="GO" id="GO:0035371">
    <property type="term" value="C:microtubule plus-end"/>
    <property type="evidence" value="ECO:0007669"/>
    <property type="project" value="TreeGrafter"/>
</dbReference>
<evidence type="ECO:0000256" key="8">
    <source>
        <dbReference type="ARBA" id="ARBA00023212"/>
    </source>
</evidence>
<comment type="subcellular location">
    <subcellularLocation>
        <location evidence="1">Cytoplasm</location>
        <location evidence="1">Cytoskeleton</location>
    </subcellularLocation>
    <subcellularLocation>
        <location evidence="2">Golgi apparatus</location>
    </subcellularLocation>
</comment>
<keyword evidence="4" id="KW-0963">Cytoplasm</keyword>
<dbReference type="Pfam" id="PF23246">
    <property type="entry name" value="CC_CDK5RAP2"/>
    <property type="match status" value="1"/>
</dbReference>
<reference evidence="12" key="1">
    <citation type="submission" date="2025-08" db="UniProtKB">
        <authorList>
            <consortium name="Ensembl"/>
        </authorList>
    </citation>
    <scope>IDENTIFICATION</scope>
</reference>
<dbReference type="GO" id="GO:0007099">
    <property type="term" value="P:centriole replication"/>
    <property type="evidence" value="ECO:0007669"/>
    <property type="project" value="TreeGrafter"/>
</dbReference>
<evidence type="ECO:0000313" key="13">
    <source>
        <dbReference type="Proteomes" id="UP000694545"/>
    </source>
</evidence>
<keyword evidence="9" id="KW-0175">Coiled coil</keyword>